<dbReference type="Proteomes" id="UP000007800">
    <property type="component" value="Unassembled WGS sequence"/>
</dbReference>
<gene>
    <name evidence="7" type="ORF">Pmar_PMAR006163</name>
</gene>
<feature type="domain" description="Sugar phosphate transporter" evidence="6">
    <location>
        <begin position="2"/>
        <end position="176"/>
    </location>
</feature>
<name>C5LAD6_PERM5</name>
<sequence length="177" mass="19053">TVVSFMAVQWTNVPMYLVLRRANTLFALVGEALILHKSIRLASVEAVVVILVGTALAGYGDLTYDFFGYVAAFSQNFFTTASNVCTYRLTHESAQTCQVEVALFIHTLFSIPLLLGLAMWTGELTASSIPLDGTAPVLMFTILVYVLLVALHQISNTMSIVNGGPVSTSVAGNCKDI</sequence>
<accession>C5LAD6</accession>
<evidence type="ECO:0000256" key="2">
    <source>
        <dbReference type="ARBA" id="ARBA00022692"/>
    </source>
</evidence>
<dbReference type="InterPro" id="IPR050186">
    <property type="entry name" value="TPT_transporter"/>
</dbReference>
<evidence type="ECO:0000256" key="4">
    <source>
        <dbReference type="ARBA" id="ARBA00023136"/>
    </source>
</evidence>
<feature type="non-terminal residue" evidence="7">
    <location>
        <position position="177"/>
    </location>
</feature>
<protein>
    <submittedName>
        <fullName evidence="7">UDP-glucuronic acid/UDP-N-acetylgalactosamine transporter, putative</fullName>
    </submittedName>
</protein>
<reference evidence="7 8" key="1">
    <citation type="submission" date="2008-07" db="EMBL/GenBank/DDBJ databases">
        <authorList>
            <person name="El-Sayed N."/>
            <person name="Caler E."/>
            <person name="Inman J."/>
            <person name="Amedeo P."/>
            <person name="Hass B."/>
            <person name="Wortman J."/>
        </authorList>
    </citation>
    <scope>NUCLEOTIDE SEQUENCE [LARGE SCALE GENOMIC DNA]</scope>
    <source>
        <strain evidence="8">ATCC 50983 / TXsc</strain>
    </source>
</reference>
<dbReference type="AlphaFoldDB" id="C5LAD6"/>
<dbReference type="InParanoid" id="C5LAD6"/>
<dbReference type="PANTHER" id="PTHR11132">
    <property type="entry name" value="SOLUTE CARRIER FAMILY 35"/>
    <property type="match status" value="1"/>
</dbReference>
<keyword evidence="3 5" id="KW-1133">Transmembrane helix</keyword>
<organism evidence="8">
    <name type="scientific">Perkinsus marinus (strain ATCC 50983 / TXsc)</name>
    <dbReference type="NCBI Taxonomy" id="423536"/>
    <lineage>
        <taxon>Eukaryota</taxon>
        <taxon>Sar</taxon>
        <taxon>Alveolata</taxon>
        <taxon>Perkinsozoa</taxon>
        <taxon>Perkinsea</taxon>
        <taxon>Perkinsida</taxon>
        <taxon>Perkinsidae</taxon>
        <taxon>Perkinsus</taxon>
    </lineage>
</organism>
<feature type="transmembrane region" description="Helical" evidence="5">
    <location>
        <begin position="101"/>
        <end position="121"/>
    </location>
</feature>
<comment type="subcellular location">
    <subcellularLocation>
        <location evidence="1">Membrane</location>
        <topology evidence="1">Multi-pass membrane protein</topology>
    </subcellularLocation>
</comment>
<proteinExistence type="predicted"/>
<dbReference type="InterPro" id="IPR004853">
    <property type="entry name" value="Sugar_P_trans_dom"/>
</dbReference>
<dbReference type="Pfam" id="PF03151">
    <property type="entry name" value="TPT"/>
    <property type="match status" value="1"/>
</dbReference>
<dbReference type="RefSeq" id="XP_002774576.1">
    <property type="nucleotide sequence ID" value="XM_002774530.1"/>
</dbReference>
<evidence type="ECO:0000256" key="1">
    <source>
        <dbReference type="ARBA" id="ARBA00004141"/>
    </source>
</evidence>
<feature type="non-terminal residue" evidence="7">
    <location>
        <position position="1"/>
    </location>
</feature>
<evidence type="ECO:0000313" key="8">
    <source>
        <dbReference type="Proteomes" id="UP000007800"/>
    </source>
</evidence>
<dbReference type="GO" id="GO:0016020">
    <property type="term" value="C:membrane"/>
    <property type="evidence" value="ECO:0007669"/>
    <property type="project" value="UniProtKB-SubCell"/>
</dbReference>
<feature type="transmembrane region" description="Helical" evidence="5">
    <location>
        <begin position="133"/>
        <end position="151"/>
    </location>
</feature>
<keyword evidence="2 5" id="KW-0812">Transmembrane</keyword>
<feature type="transmembrane region" description="Helical" evidence="5">
    <location>
        <begin position="41"/>
        <end position="60"/>
    </location>
</feature>
<keyword evidence="8" id="KW-1185">Reference proteome</keyword>
<dbReference type="GeneID" id="9065506"/>
<feature type="transmembrane region" description="Helical" evidence="5">
    <location>
        <begin position="66"/>
        <end position="89"/>
    </location>
</feature>
<evidence type="ECO:0000256" key="5">
    <source>
        <dbReference type="SAM" id="Phobius"/>
    </source>
</evidence>
<keyword evidence="4 5" id="KW-0472">Membrane</keyword>
<evidence type="ECO:0000259" key="6">
    <source>
        <dbReference type="Pfam" id="PF03151"/>
    </source>
</evidence>
<evidence type="ECO:0000256" key="3">
    <source>
        <dbReference type="ARBA" id="ARBA00022989"/>
    </source>
</evidence>
<evidence type="ECO:0000313" key="7">
    <source>
        <dbReference type="EMBL" id="EER06392.1"/>
    </source>
</evidence>
<dbReference type="EMBL" id="GG680729">
    <property type="protein sequence ID" value="EER06392.1"/>
    <property type="molecule type" value="Genomic_DNA"/>
</dbReference>
<dbReference type="OrthoDB" id="417037at2759"/>